<dbReference type="EMBL" id="LDJJ01000051">
    <property type="protein sequence ID" value="KRG65791.1"/>
    <property type="molecule type" value="Genomic_DNA"/>
</dbReference>
<accession>A0A0R0C7Z8</accession>
<organism evidence="1 2">
    <name type="scientific">Stenotrophomonas terrae</name>
    <dbReference type="NCBI Taxonomy" id="405446"/>
    <lineage>
        <taxon>Bacteria</taxon>
        <taxon>Pseudomonadati</taxon>
        <taxon>Pseudomonadota</taxon>
        <taxon>Gammaproteobacteria</taxon>
        <taxon>Lysobacterales</taxon>
        <taxon>Lysobacteraceae</taxon>
        <taxon>Stenotrophomonas</taxon>
    </lineage>
</organism>
<keyword evidence="2" id="KW-1185">Reference proteome</keyword>
<evidence type="ECO:0000313" key="1">
    <source>
        <dbReference type="EMBL" id="KRG65791.1"/>
    </source>
</evidence>
<proteinExistence type="predicted"/>
<comment type="caution">
    <text evidence="1">The sequence shown here is derived from an EMBL/GenBank/DDBJ whole genome shotgun (WGS) entry which is preliminary data.</text>
</comment>
<dbReference type="PATRIC" id="fig|405446.3.peg.2657"/>
<dbReference type="Proteomes" id="UP000051863">
    <property type="component" value="Unassembled WGS sequence"/>
</dbReference>
<protein>
    <submittedName>
        <fullName evidence="1">Uncharacterized protein</fullName>
    </submittedName>
</protein>
<name>A0A0R0C7Z8_9GAMM</name>
<gene>
    <name evidence="1" type="ORF">ABB27_14555</name>
</gene>
<evidence type="ECO:0000313" key="2">
    <source>
        <dbReference type="Proteomes" id="UP000051863"/>
    </source>
</evidence>
<reference evidence="1 2" key="1">
    <citation type="submission" date="2015-05" db="EMBL/GenBank/DDBJ databases">
        <title>Genome sequencing and analysis of members of genus Stenotrophomonas.</title>
        <authorList>
            <person name="Patil P.P."/>
            <person name="Midha S."/>
            <person name="Patil P.B."/>
        </authorList>
    </citation>
    <scope>NUCLEOTIDE SEQUENCE [LARGE SCALE GENOMIC DNA]</scope>
    <source>
        <strain evidence="1 2">DSM 18941</strain>
    </source>
</reference>
<dbReference type="AlphaFoldDB" id="A0A0R0C7Z8"/>
<sequence>MFIVAAMGMLASIHGGMLGRQRAQQRADRPPVSEIISEDEMRRLVLEAFDEYGPDKQAITTYVIEKCLRRHDGEVSL</sequence>